<sequence>MSDDRMDPHYTWPLVLLTDLCASSQAKLSGLVKSTLEDNLESNSDQYFGTSAQAENATPKVNVNVRVWSPPRRLLESIAQGGPRRDSQSNLYALAILAYRSGRPRIIVADETTNRQLSGRFLTDRDLYSIREGGRISVILLSTQKNPDSGECSVFARRAVCSPQETMFNLDDIDYMYSDNDPQARPFKSVHKSWGPLWTHGQGWRGIILHDPDEEPFKSGTADILGREYYAKAVTTALGRYLPTELAIQVSNTNSLPIKMPVWNRRPSRTHLVIFLMYPTSTQDLENTYQKLVEVVPTRFLYTRDRVSTTKSDKGLVLETEEWYTEAHMTLELVPWDRHRMKTRRDLVNFWNEYRTWDAQLGENRNGIMPLLYLRRPLSALDEAQFGVLTCKPLKTNPLFTLKMTFVDICIDMEKFGCVRHFITSDVHARDEGNKEILCQPDEPFFVDPPLWLPIITESWVRTVVFLTNQLSNDAKQTLEQLIMPPIDVDSDGSDYDSRDGQIFPEYSTVPWREGAAMIDGNVKDIWELVRALYVYPKTPRRGTISFVCVDRQFELDQSVILVQADEWDSDLEHDLLQGLPFPRLRGFKYTRASAELAYFEKEHGLNIHAVNYHWSKYRRPGWPAPGILPDDPVEDIDYVDSSAYP</sequence>
<name>A0A9P5GND9_PENCR</name>
<protein>
    <submittedName>
        <fullName evidence="1">Uncharacterized protein</fullName>
    </submittedName>
</protein>
<organism evidence="1 2">
    <name type="scientific">Penicillium crustosum</name>
    <name type="common">Blue mold fungus</name>
    <dbReference type="NCBI Taxonomy" id="36656"/>
    <lineage>
        <taxon>Eukaryota</taxon>
        <taxon>Fungi</taxon>
        <taxon>Dikarya</taxon>
        <taxon>Ascomycota</taxon>
        <taxon>Pezizomycotina</taxon>
        <taxon>Eurotiomycetes</taxon>
        <taxon>Eurotiomycetidae</taxon>
        <taxon>Eurotiales</taxon>
        <taxon>Aspergillaceae</taxon>
        <taxon>Penicillium</taxon>
    </lineage>
</organism>
<accession>A0A9P5GND9</accession>
<dbReference type="AlphaFoldDB" id="A0A9P5GND9"/>
<gene>
    <name evidence="1" type="ORF">PCG10_004678</name>
</gene>
<keyword evidence="2" id="KW-1185">Reference proteome</keyword>
<comment type="caution">
    <text evidence="1">The sequence shown here is derived from an EMBL/GenBank/DDBJ whole genome shotgun (WGS) entry which is preliminary data.</text>
</comment>
<dbReference type="EMBL" id="JAAOZQ010000027">
    <property type="protein sequence ID" value="KAF7525687.1"/>
    <property type="molecule type" value="Genomic_DNA"/>
</dbReference>
<evidence type="ECO:0000313" key="2">
    <source>
        <dbReference type="Proteomes" id="UP000701341"/>
    </source>
</evidence>
<reference evidence="1" key="1">
    <citation type="submission" date="2020-02" db="EMBL/GenBank/DDBJ databases">
        <authorList>
            <person name="Lichtner F.J."/>
        </authorList>
    </citation>
    <scope>NUCLEOTIDE SEQUENCE</scope>
    <source>
        <strain evidence="1">G10</strain>
    </source>
</reference>
<dbReference type="Proteomes" id="UP000701341">
    <property type="component" value="Unassembled WGS sequence"/>
</dbReference>
<dbReference type="OrthoDB" id="4461621at2759"/>
<evidence type="ECO:0000313" key="1">
    <source>
        <dbReference type="EMBL" id="KAF7525687.1"/>
    </source>
</evidence>
<proteinExistence type="predicted"/>